<evidence type="ECO:0000256" key="1">
    <source>
        <dbReference type="ARBA" id="ARBA00022741"/>
    </source>
</evidence>
<dbReference type="PROSITE" id="PS51194">
    <property type="entry name" value="HELICASE_CTER"/>
    <property type="match status" value="1"/>
</dbReference>
<reference evidence="5 6" key="1">
    <citation type="journal article" date="2016" name="Proc. Natl. Acad. Sci. U.S.A.">
        <title>Comparative genomics of biotechnologically important yeasts.</title>
        <authorList>
            <person name="Riley R."/>
            <person name="Haridas S."/>
            <person name="Wolfe K.H."/>
            <person name="Lopes M.R."/>
            <person name="Hittinger C.T."/>
            <person name="Goeker M."/>
            <person name="Salamov A.A."/>
            <person name="Wisecaver J.H."/>
            <person name="Long T.M."/>
            <person name="Calvey C.H."/>
            <person name="Aerts A.L."/>
            <person name="Barry K.W."/>
            <person name="Choi C."/>
            <person name="Clum A."/>
            <person name="Coughlan A.Y."/>
            <person name="Deshpande S."/>
            <person name="Douglass A.P."/>
            <person name="Hanson S.J."/>
            <person name="Klenk H.-P."/>
            <person name="LaButti K.M."/>
            <person name="Lapidus A."/>
            <person name="Lindquist E.A."/>
            <person name="Lipzen A.M."/>
            <person name="Meier-Kolthoff J.P."/>
            <person name="Ohm R.A."/>
            <person name="Otillar R.P."/>
            <person name="Pangilinan J.L."/>
            <person name="Peng Y."/>
            <person name="Rokas A."/>
            <person name="Rosa C.A."/>
            <person name="Scheuner C."/>
            <person name="Sibirny A.A."/>
            <person name="Slot J.C."/>
            <person name="Stielow J.B."/>
            <person name="Sun H."/>
            <person name="Kurtzman C.P."/>
            <person name="Blackwell M."/>
            <person name="Grigoriev I.V."/>
            <person name="Jeffries T.W."/>
        </authorList>
    </citation>
    <scope>NUCLEOTIDE SEQUENCE [LARGE SCALE GENOMIC DNA]</scope>
    <source>
        <strain evidence="6">ATCC 18201 / CBS 1600 / BCRC 20928 / JCM 3617 / NBRC 0987 / NRRL Y-1542</strain>
    </source>
</reference>
<dbReference type="PANTHER" id="PTHR45626">
    <property type="entry name" value="TRANSCRIPTION TERMINATION FACTOR 2-RELATED"/>
    <property type="match status" value="1"/>
</dbReference>
<dbReference type="InterPro" id="IPR001650">
    <property type="entry name" value="Helicase_C-like"/>
</dbReference>
<keyword evidence="6" id="KW-1185">Reference proteome</keyword>
<evidence type="ECO:0000313" key="6">
    <source>
        <dbReference type="Proteomes" id="UP000094389"/>
    </source>
</evidence>
<dbReference type="GeneID" id="30986586"/>
<dbReference type="InterPro" id="IPR050628">
    <property type="entry name" value="SNF2_RAD54_helicase_TF"/>
</dbReference>
<feature type="non-terminal residue" evidence="5">
    <location>
        <position position="841"/>
    </location>
</feature>
<sequence length="841" mass="96648">IDSLKNKLYNYQIESVAKMYINESDRRYSDMPHILRLKGHISTFDTYSLTFSRTSEVYRSPRGGILAENMGLGKTLICLALIALTRAETSVPPDSHLVKASRDYHVLSLAEQCVRYINRKSIPWREYANTLSESCLKRLRESPGYFYIRKQDNLTKKFSTRKRPMIQEMKYWLSPTTLIVCPDNLFPQWVGEINKHVKKGTISVLENPSIESHLPPARQLIQYDIILFTTSSFASESQNPDSPLRKVCWKRLIIDEGHSMNQRSTRVVEFSCDLLVERRWAVTGTPTAGMTTLYMNENSEVNAESYVVKRTFDAKDDLKRFGYMVGNFFRIEPWKSNRQLWRKSIIDPFIKDSCGATLALRSLIDNLVVRHSPEQIENDVTLPPLFHEPVFLTPSTHNKLSINLFTAVLAINAVSSEREDQDYMFHPSSKNDLRRLVTNLQRATFYWTGFSVDDLETMVKISYSCLEKKNSEGRTYYNENDIRLLQMSIKTCQQALSDTIWRTASTIHEMGYYIGGLNDLFAEYFSIGHYDHDVVALGAPQIYAMQRFYFKHRFMNYEGNFGDKVIAFGEEFWNSYWRNVVRKNTQRVKKNDGQPIDTNAVDREIVLQVKASSKTSPSSKKIYDDVEILKGSTGRISQDKEAITDPTSSFQSTKNACLLGSSSAKLSYLVSRLLEHQCTGIKSIVFFEFEDSAYYLSEALDILGIDYTLYATSVPKKDRPSKIDFFTQATTAHVLLMDLKLASHGLTITCATRAYFINPVWSRSVEAQAIKRAHRIGQTQPVHVETLILKGSLEEEMFKLRSRHEDSTQVVADDDVIRRFISRFDFLNLSKDIAPYCKFSS</sequence>
<dbReference type="EMBL" id="KV453927">
    <property type="protein sequence ID" value="ODV74983.1"/>
    <property type="molecule type" value="Genomic_DNA"/>
</dbReference>
<dbReference type="GO" id="GO:0016787">
    <property type="term" value="F:hydrolase activity"/>
    <property type="evidence" value="ECO:0007669"/>
    <property type="project" value="UniProtKB-KW"/>
</dbReference>
<keyword evidence="1" id="KW-0547">Nucleotide-binding</keyword>
<dbReference type="Gene3D" id="3.40.50.300">
    <property type="entry name" value="P-loop containing nucleotide triphosphate hydrolases"/>
    <property type="match status" value="1"/>
</dbReference>
<dbReference type="Gene3D" id="3.40.50.10810">
    <property type="entry name" value="Tandem AAA-ATPase domain"/>
    <property type="match status" value="2"/>
</dbReference>
<proteinExistence type="predicted"/>
<dbReference type="GO" id="GO:0005524">
    <property type="term" value="F:ATP binding"/>
    <property type="evidence" value="ECO:0007669"/>
    <property type="project" value="UniProtKB-KW"/>
</dbReference>
<dbReference type="CDD" id="cd18008">
    <property type="entry name" value="DEXDc_SHPRH-like"/>
    <property type="match status" value="1"/>
</dbReference>
<keyword evidence="2" id="KW-0378">Hydrolase</keyword>
<evidence type="ECO:0000256" key="2">
    <source>
        <dbReference type="ARBA" id="ARBA00022801"/>
    </source>
</evidence>
<dbReference type="OrthoDB" id="2801544at2759"/>
<dbReference type="InterPro" id="IPR049730">
    <property type="entry name" value="SNF2/RAD54-like_C"/>
</dbReference>
<dbReference type="InterPro" id="IPR027417">
    <property type="entry name" value="P-loop_NTPase"/>
</dbReference>
<dbReference type="SUPFAM" id="SSF52540">
    <property type="entry name" value="P-loop containing nucleoside triphosphate hydrolases"/>
    <property type="match status" value="2"/>
</dbReference>
<dbReference type="CDD" id="cd18793">
    <property type="entry name" value="SF2_C_SNF"/>
    <property type="match status" value="1"/>
</dbReference>
<organism evidence="5 6">
    <name type="scientific">Cyberlindnera jadinii (strain ATCC 18201 / CBS 1600 / BCRC 20928 / JCM 3617 / NBRC 0987 / NRRL Y-1542)</name>
    <name type="common">Torula yeast</name>
    <name type="synonym">Candida utilis</name>
    <dbReference type="NCBI Taxonomy" id="983966"/>
    <lineage>
        <taxon>Eukaryota</taxon>
        <taxon>Fungi</taxon>
        <taxon>Dikarya</taxon>
        <taxon>Ascomycota</taxon>
        <taxon>Saccharomycotina</taxon>
        <taxon>Saccharomycetes</taxon>
        <taxon>Phaffomycetales</taxon>
        <taxon>Phaffomycetaceae</taxon>
        <taxon>Cyberlindnera</taxon>
    </lineage>
</organism>
<gene>
    <name evidence="5" type="ORF">CYBJADRAFT_115531</name>
</gene>
<dbReference type="Pfam" id="PF00176">
    <property type="entry name" value="SNF2-rel_dom"/>
    <property type="match status" value="1"/>
</dbReference>
<accession>A0A1E4S684</accession>
<protein>
    <recommendedName>
        <fullName evidence="4">Helicase C-terminal domain-containing protein</fullName>
    </recommendedName>
</protein>
<dbReference type="GO" id="GO:0008094">
    <property type="term" value="F:ATP-dependent activity, acting on DNA"/>
    <property type="evidence" value="ECO:0007669"/>
    <property type="project" value="TreeGrafter"/>
</dbReference>
<dbReference type="RefSeq" id="XP_020072022.1">
    <property type="nucleotide sequence ID" value="XM_020212190.1"/>
</dbReference>
<evidence type="ECO:0000259" key="4">
    <source>
        <dbReference type="PROSITE" id="PS51194"/>
    </source>
</evidence>
<name>A0A1E4S684_CYBJN</name>
<dbReference type="SMART" id="SM00487">
    <property type="entry name" value="DEXDc"/>
    <property type="match status" value="1"/>
</dbReference>
<dbReference type="GO" id="GO:0006281">
    <property type="term" value="P:DNA repair"/>
    <property type="evidence" value="ECO:0007669"/>
    <property type="project" value="TreeGrafter"/>
</dbReference>
<evidence type="ECO:0000256" key="3">
    <source>
        <dbReference type="ARBA" id="ARBA00022840"/>
    </source>
</evidence>
<feature type="non-terminal residue" evidence="5">
    <location>
        <position position="1"/>
    </location>
</feature>
<evidence type="ECO:0000313" key="5">
    <source>
        <dbReference type="EMBL" id="ODV74983.1"/>
    </source>
</evidence>
<dbReference type="STRING" id="983966.A0A1E4S684"/>
<dbReference type="InterPro" id="IPR038718">
    <property type="entry name" value="SNF2-like_sf"/>
</dbReference>
<feature type="domain" description="Helicase C-terminal" evidence="4">
    <location>
        <begin position="665"/>
        <end position="817"/>
    </location>
</feature>
<dbReference type="GO" id="GO:0005634">
    <property type="term" value="C:nucleus"/>
    <property type="evidence" value="ECO:0007669"/>
    <property type="project" value="TreeGrafter"/>
</dbReference>
<dbReference type="AlphaFoldDB" id="A0A1E4S684"/>
<dbReference type="Proteomes" id="UP000094389">
    <property type="component" value="Unassembled WGS sequence"/>
</dbReference>
<dbReference type="Pfam" id="PF00271">
    <property type="entry name" value="Helicase_C"/>
    <property type="match status" value="1"/>
</dbReference>
<dbReference type="InterPro" id="IPR014001">
    <property type="entry name" value="Helicase_ATP-bd"/>
</dbReference>
<dbReference type="OMA" id="NLVDHWL"/>
<keyword evidence="3" id="KW-0067">ATP-binding</keyword>
<dbReference type="InterPro" id="IPR000330">
    <property type="entry name" value="SNF2_N"/>
</dbReference>
<dbReference type="PANTHER" id="PTHR45626:SF51">
    <property type="entry name" value="SNF2-RELATED DOMAIN-CONTAINING PROTEIN"/>
    <property type="match status" value="1"/>
</dbReference>